<proteinExistence type="predicted"/>
<protein>
    <submittedName>
        <fullName evidence="2">(Mediterranean fruit fly) hypothetical protein</fullName>
    </submittedName>
</protein>
<dbReference type="Proteomes" id="UP000606786">
    <property type="component" value="Unassembled WGS sequence"/>
</dbReference>
<gene>
    <name evidence="1" type="ORF">CCAP1982_LOCUS11697</name>
    <name evidence="2" type="ORF">CCAP1982_LOCUS11769</name>
</gene>
<keyword evidence="3" id="KW-1185">Reference proteome</keyword>
<evidence type="ECO:0000313" key="2">
    <source>
        <dbReference type="EMBL" id="CAD7003308.1"/>
    </source>
</evidence>
<evidence type="ECO:0000313" key="3">
    <source>
        <dbReference type="Proteomes" id="UP000606786"/>
    </source>
</evidence>
<name>A0A811UYB8_CERCA</name>
<comment type="caution">
    <text evidence="2">The sequence shown here is derived from an EMBL/GenBank/DDBJ whole genome shotgun (WGS) entry which is preliminary data.</text>
</comment>
<dbReference type="AlphaFoldDB" id="A0A811UYB8"/>
<sequence>MTDTTDYETDRPSQTTQRMNIVGVTIRFVVILNGGVAVGAVGAESCESVNVMLCVVVQILDGVKCGSAIGSTELEHKLFSNKLRIEWFVPETGSRFSRNCSLRFFARAWLLSASRGGSNSSSGNSSSVIWKVNDC</sequence>
<evidence type="ECO:0000313" key="1">
    <source>
        <dbReference type="EMBL" id="CAD7003235.1"/>
    </source>
</evidence>
<dbReference type="EMBL" id="CAJHJT010000034">
    <property type="protein sequence ID" value="CAD7003308.1"/>
    <property type="molecule type" value="Genomic_DNA"/>
</dbReference>
<dbReference type="EMBL" id="CAJHJT010000034">
    <property type="protein sequence ID" value="CAD7003235.1"/>
    <property type="molecule type" value="Genomic_DNA"/>
</dbReference>
<reference evidence="2" key="1">
    <citation type="submission" date="2020-11" db="EMBL/GenBank/DDBJ databases">
        <authorList>
            <person name="Whitehead M."/>
        </authorList>
    </citation>
    <scope>NUCLEOTIDE SEQUENCE</scope>
    <source>
        <strain evidence="2">EGII</strain>
    </source>
</reference>
<organism evidence="2 3">
    <name type="scientific">Ceratitis capitata</name>
    <name type="common">Mediterranean fruit fly</name>
    <name type="synonym">Tephritis capitata</name>
    <dbReference type="NCBI Taxonomy" id="7213"/>
    <lineage>
        <taxon>Eukaryota</taxon>
        <taxon>Metazoa</taxon>
        <taxon>Ecdysozoa</taxon>
        <taxon>Arthropoda</taxon>
        <taxon>Hexapoda</taxon>
        <taxon>Insecta</taxon>
        <taxon>Pterygota</taxon>
        <taxon>Neoptera</taxon>
        <taxon>Endopterygota</taxon>
        <taxon>Diptera</taxon>
        <taxon>Brachycera</taxon>
        <taxon>Muscomorpha</taxon>
        <taxon>Tephritoidea</taxon>
        <taxon>Tephritidae</taxon>
        <taxon>Ceratitis</taxon>
        <taxon>Ceratitis</taxon>
    </lineage>
</organism>
<accession>A0A811UYB8</accession>